<dbReference type="Proteomes" id="UP001470230">
    <property type="component" value="Unassembled WGS sequence"/>
</dbReference>
<comment type="caution">
    <text evidence="1">The sequence shown here is derived from an EMBL/GenBank/DDBJ whole genome shotgun (WGS) entry which is preliminary data.</text>
</comment>
<keyword evidence="2" id="KW-1185">Reference proteome</keyword>
<accession>A0ABR2GZG6</accession>
<protein>
    <submittedName>
        <fullName evidence="1">Uncharacterized protein</fullName>
    </submittedName>
</protein>
<proteinExistence type="predicted"/>
<name>A0ABR2GZG6_9EUKA</name>
<evidence type="ECO:0000313" key="1">
    <source>
        <dbReference type="EMBL" id="KAK8839338.1"/>
    </source>
</evidence>
<evidence type="ECO:0000313" key="2">
    <source>
        <dbReference type="Proteomes" id="UP001470230"/>
    </source>
</evidence>
<gene>
    <name evidence="1" type="ORF">M9Y10_032273</name>
</gene>
<organism evidence="1 2">
    <name type="scientific">Tritrichomonas musculus</name>
    <dbReference type="NCBI Taxonomy" id="1915356"/>
    <lineage>
        <taxon>Eukaryota</taxon>
        <taxon>Metamonada</taxon>
        <taxon>Parabasalia</taxon>
        <taxon>Tritrichomonadida</taxon>
        <taxon>Tritrichomonadidae</taxon>
        <taxon>Tritrichomonas</taxon>
    </lineage>
</organism>
<sequence length="109" mass="13118">MIRYKANSLHISNKTFELTFSRVCKKINDDFGVDYNSFQDPIDVMSQITQPIIMAQLVNDQYDMNTYIDLFNSMQTKDKYFYTYIEQLRTTRVYENLFKFIVDHNKIDL</sequence>
<dbReference type="EMBL" id="JAPFFF010000052">
    <property type="protein sequence ID" value="KAK8839338.1"/>
    <property type="molecule type" value="Genomic_DNA"/>
</dbReference>
<reference evidence="1 2" key="1">
    <citation type="submission" date="2024-04" db="EMBL/GenBank/DDBJ databases">
        <title>Tritrichomonas musculus Genome.</title>
        <authorList>
            <person name="Alves-Ferreira E."/>
            <person name="Grigg M."/>
            <person name="Lorenzi H."/>
            <person name="Galac M."/>
        </authorList>
    </citation>
    <scope>NUCLEOTIDE SEQUENCE [LARGE SCALE GENOMIC DNA]</scope>
    <source>
        <strain evidence="1 2">EAF2021</strain>
    </source>
</reference>